<evidence type="ECO:0000313" key="4">
    <source>
        <dbReference type="Proteomes" id="UP000522864"/>
    </source>
</evidence>
<dbReference type="InterPro" id="IPR000468">
    <property type="entry name" value="Barstar"/>
</dbReference>
<dbReference type="EMBL" id="JACAQA010000015">
    <property type="protein sequence ID" value="NWB86978.1"/>
    <property type="molecule type" value="Genomic_DNA"/>
</dbReference>
<feature type="domain" description="Barstar (barnase inhibitor)" evidence="2">
    <location>
        <begin position="31"/>
        <end position="110"/>
    </location>
</feature>
<evidence type="ECO:0000313" key="3">
    <source>
        <dbReference type="EMBL" id="NWB86978.1"/>
    </source>
</evidence>
<accession>A0A7Y7WSV4</accession>
<evidence type="ECO:0000256" key="1">
    <source>
        <dbReference type="ARBA" id="ARBA00006845"/>
    </source>
</evidence>
<dbReference type="RefSeq" id="WP_177101891.1">
    <property type="nucleotide sequence ID" value="NZ_JACAQA010000015.1"/>
</dbReference>
<dbReference type="Proteomes" id="UP000522864">
    <property type="component" value="Unassembled WGS sequence"/>
</dbReference>
<dbReference type="AlphaFoldDB" id="A0A7Y7WSV4"/>
<dbReference type="InterPro" id="IPR035905">
    <property type="entry name" value="Barstar-like_sf"/>
</dbReference>
<organism evidence="3 4">
    <name type="scientific">Pseudomonas gingeri</name>
    <dbReference type="NCBI Taxonomy" id="117681"/>
    <lineage>
        <taxon>Bacteria</taxon>
        <taxon>Pseudomonadati</taxon>
        <taxon>Pseudomonadota</taxon>
        <taxon>Gammaproteobacteria</taxon>
        <taxon>Pseudomonadales</taxon>
        <taxon>Pseudomonadaceae</taxon>
        <taxon>Pseudomonas</taxon>
    </lineage>
</organism>
<dbReference type="SUPFAM" id="SSF52038">
    <property type="entry name" value="Barstar-related"/>
    <property type="match status" value="1"/>
</dbReference>
<sequence>MTPFNFTENAPSYDAAEVFYVRIDPRIGLTGELLRSLYYLLWFPGYFGFNWDALYDCLRDLEWIKFHKIVLVHESLPQLPEDDLKVYLEILRDSVLGWVDDESHELEVVFRCADKVVIENILTGGGVSY</sequence>
<reference evidence="3 4" key="1">
    <citation type="submission" date="2020-04" db="EMBL/GenBank/DDBJ databases">
        <title>Molecular characterization of pseudomonads from Agaricus bisporus reveal novel blotch 2 pathogens in Western Europe.</title>
        <authorList>
            <person name="Taparia T."/>
            <person name="Krijger M."/>
            <person name="Haynes E."/>
            <person name="Elpinstone J.G."/>
            <person name="Noble R."/>
            <person name="Van Der Wolf J."/>
        </authorList>
    </citation>
    <scope>NUCLEOTIDE SEQUENCE [LARGE SCALE GENOMIC DNA]</scope>
    <source>
        <strain evidence="3 4">G9001</strain>
    </source>
</reference>
<gene>
    <name evidence="3" type="ORF">HX830_19050</name>
</gene>
<evidence type="ECO:0000259" key="2">
    <source>
        <dbReference type="Pfam" id="PF01337"/>
    </source>
</evidence>
<comment type="caution">
    <text evidence="3">The sequence shown here is derived from an EMBL/GenBank/DDBJ whole genome shotgun (WGS) entry which is preliminary data.</text>
</comment>
<comment type="similarity">
    <text evidence="1">Belongs to the barstar family.</text>
</comment>
<protein>
    <submittedName>
        <fullName evidence="3">Barstar family protein</fullName>
    </submittedName>
</protein>
<dbReference type="Pfam" id="PF01337">
    <property type="entry name" value="Barstar"/>
    <property type="match status" value="1"/>
</dbReference>
<name>A0A7Y7WSV4_9PSED</name>
<proteinExistence type="inferred from homology"/>
<dbReference type="Gene3D" id="3.30.370.10">
    <property type="entry name" value="Barstar-like"/>
    <property type="match status" value="1"/>
</dbReference>